<dbReference type="InterPro" id="IPR007039">
    <property type="entry name" value="TrbC/VirB2"/>
</dbReference>
<gene>
    <name evidence="2" type="ORF">BPMI_01951c</name>
</gene>
<feature type="transmembrane region" description="Helical" evidence="1">
    <location>
        <begin position="40"/>
        <end position="59"/>
    </location>
</feature>
<feature type="transmembrane region" description="Helical" evidence="1">
    <location>
        <begin position="104"/>
        <end position="126"/>
    </location>
</feature>
<evidence type="ECO:0000313" key="2">
    <source>
        <dbReference type="EMBL" id="KMQ81318.1"/>
    </source>
</evidence>
<dbReference type="Proteomes" id="UP000242951">
    <property type="component" value="Unassembled WGS sequence"/>
</dbReference>
<sequence length="130" mass="14258">MSVILKSFCHPLTTPDDIAYQLDPARQDAMFEELHQWAKALLYTMLLFALVFTCLHAVASDGTEFQEATTKFEGWVKGNAGKLAALVCVLIGMFMAAIRKDWNWLFGGVVLGMIVGIVVGIINASFTATL</sequence>
<protein>
    <recommendedName>
        <fullName evidence="4">Conjugative transfer protein TrbC</fullName>
    </recommendedName>
</protein>
<organism evidence="2 3">
    <name type="scientific">Candidatus Burkholderia pumila</name>
    <dbReference type="NCBI Taxonomy" id="1090375"/>
    <lineage>
        <taxon>Bacteria</taxon>
        <taxon>Pseudomonadati</taxon>
        <taxon>Pseudomonadota</taxon>
        <taxon>Betaproteobacteria</taxon>
        <taxon>Burkholderiales</taxon>
        <taxon>Burkholderiaceae</taxon>
        <taxon>Burkholderia</taxon>
    </lineage>
</organism>
<dbReference type="EMBL" id="LELG01000001">
    <property type="protein sequence ID" value="KMQ81318.1"/>
    <property type="molecule type" value="Genomic_DNA"/>
</dbReference>
<dbReference type="Pfam" id="PF04956">
    <property type="entry name" value="TrbC"/>
    <property type="match status" value="1"/>
</dbReference>
<keyword evidence="1" id="KW-1133">Transmembrane helix</keyword>
<evidence type="ECO:0008006" key="4">
    <source>
        <dbReference type="Google" id="ProtNLM"/>
    </source>
</evidence>
<keyword evidence="1" id="KW-0812">Transmembrane</keyword>
<accession>A0ABR5HPL1</accession>
<keyword evidence="3" id="KW-1185">Reference proteome</keyword>
<reference evidence="2 3" key="1">
    <citation type="submission" date="2015-06" db="EMBL/GenBank/DDBJ databases">
        <title>Comparative genomics of Burkholderia leaf nodule symbionts.</title>
        <authorList>
            <person name="Carlier A."/>
            <person name="Eberl L."/>
            <person name="Pinto-Carbo M."/>
        </authorList>
    </citation>
    <scope>NUCLEOTIDE SEQUENCE [LARGE SCALE GENOMIC DNA]</scope>
    <source>
        <strain evidence="2 3">UZHbot3</strain>
    </source>
</reference>
<comment type="caution">
    <text evidence="2">The sequence shown here is derived from an EMBL/GenBank/DDBJ whole genome shotgun (WGS) entry which is preliminary data.</text>
</comment>
<proteinExistence type="predicted"/>
<evidence type="ECO:0000313" key="3">
    <source>
        <dbReference type="Proteomes" id="UP000242951"/>
    </source>
</evidence>
<feature type="transmembrane region" description="Helical" evidence="1">
    <location>
        <begin position="80"/>
        <end position="98"/>
    </location>
</feature>
<name>A0ABR5HPL1_9BURK</name>
<keyword evidence="1" id="KW-0472">Membrane</keyword>
<evidence type="ECO:0000256" key="1">
    <source>
        <dbReference type="SAM" id="Phobius"/>
    </source>
</evidence>